<comment type="caution">
    <text evidence="2">The sequence shown here is derived from an EMBL/GenBank/DDBJ whole genome shotgun (WGS) entry which is preliminary data.</text>
</comment>
<name>A0A6I1FJP7_9BACI</name>
<dbReference type="EMBL" id="WEIO01000005">
    <property type="protein sequence ID" value="KAB7706644.1"/>
    <property type="molecule type" value="Genomic_DNA"/>
</dbReference>
<gene>
    <name evidence="2" type="ORF">F9802_10640</name>
</gene>
<keyword evidence="3" id="KW-1185">Reference proteome</keyword>
<reference evidence="2 3" key="1">
    <citation type="submission" date="2019-10" db="EMBL/GenBank/DDBJ databases">
        <title>Bacillus aerolatum sp. nov., isolated from bioaerosol of sport playgrounds.</title>
        <authorList>
            <person name="Chen P."/>
            <person name="Zhang G."/>
        </authorList>
    </citation>
    <scope>NUCLEOTIDE SEQUENCE [LARGE SCALE GENOMIC DNA]</scope>
    <source>
        <strain evidence="2 3">CX253</strain>
    </source>
</reference>
<organism evidence="2 3">
    <name type="scientific">Bacillus aerolatus</name>
    <dbReference type="NCBI Taxonomy" id="2653354"/>
    <lineage>
        <taxon>Bacteria</taxon>
        <taxon>Bacillati</taxon>
        <taxon>Bacillota</taxon>
        <taxon>Bacilli</taxon>
        <taxon>Bacillales</taxon>
        <taxon>Bacillaceae</taxon>
        <taxon>Bacillus</taxon>
    </lineage>
</organism>
<evidence type="ECO:0000313" key="3">
    <source>
        <dbReference type="Proteomes" id="UP000429595"/>
    </source>
</evidence>
<accession>A0A6I1FJP7</accession>
<evidence type="ECO:0000313" key="2">
    <source>
        <dbReference type="EMBL" id="KAB7706644.1"/>
    </source>
</evidence>
<dbReference type="Pfam" id="PF12773">
    <property type="entry name" value="DZR"/>
    <property type="match status" value="1"/>
</dbReference>
<proteinExistence type="predicted"/>
<protein>
    <submittedName>
        <fullName evidence="2">Zinc-ribbon domain-containing protein</fullName>
    </submittedName>
</protein>
<dbReference type="AlphaFoldDB" id="A0A6I1FJP7"/>
<dbReference type="InterPro" id="IPR025874">
    <property type="entry name" value="DZR"/>
</dbReference>
<dbReference type="Proteomes" id="UP000429595">
    <property type="component" value="Unassembled WGS sequence"/>
</dbReference>
<feature type="domain" description="DZANK-type" evidence="1">
    <location>
        <begin position="108"/>
        <end position="161"/>
    </location>
</feature>
<evidence type="ECO:0000259" key="1">
    <source>
        <dbReference type="Pfam" id="PF12773"/>
    </source>
</evidence>
<sequence length="165" mass="18137">MNIVSDLQTKIGGGLNKLQDSLQTGKQKIQSAQEISQYKRLIQETYLERNEILLQLGEEVYKKLRSQEIHSDEWAQKAASLSALDHKIYQAQQAIAAANAQSAISRTCPNCQNPITADDKFCGSCGTKVEIPSTETDVETKTCAHCEEQIPASALFCICCGVKTV</sequence>